<feature type="region of interest" description="Disordered" evidence="1">
    <location>
        <begin position="72"/>
        <end position="91"/>
    </location>
</feature>
<evidence type="ECO:0000313" key="2">
    <source>
        <dbReference type="EMBL" id="OMJ14973.1"/>
    </source>
</evidence>
<keyword evidence="3" id="KW-1185">Reference proteome</keyword>
<organism evidence="2 3">
    <name type="scientific">Smittium culicis</name>
    <dbReference type="NCBI Taxonomy" id="133412"/>
    <lineage>
        <taxon>Eukaryota</taxon>
        <taxon>Fungi</taxon>
        <taxon>Fungi incertae sedis</taxon>
        <taxon>Zoopagomycota</taxon>
        <taxon>Kickxellomycotina</taxon>
        <taxon>Harpellomycetes</taxon>
        <taxon>Harpellales</taxon>
        <taxon>Legeriomycetaceae</taxon>
        <taxon>Smittium</taxon>
    </lineage>
</organism>
<accession>A0A1R1XK55</accession>
<evidence type="ECO:0000256" key="1">
    <source>
        <dbReference type="SAM" id="MobiDB-lite"/>
    </source>
</evidence>
<evidence type="ECO:0000313" key="3">
    <source>
        <dbReference type="Proteomes" id="UP000187429"/>
    </source>
</evidence>
<sequence>MKLTEPSVTAQVTLQTRVLTEEIYTKYQGINYIELVKENNPELDLSMAEKRPTLDSLNEMLTRLKIVEPDPKLKSPELVKEQPRIQERKSI</sequence>
<dbReference type="Proteomes" id="UP000187429">
    <property type="component" value="Unassembled WGS sequence"/>
</dbReference>
<dbReference type="AlphaFoldDB" id="A0A1R1XK55"/>
<gene>
    <name evidence="2" type="ORF">AYI69_g8365</name>
</gene>
<protein>
    <submittedName>
        <fullName evidence="2">Uncharacterized protein</fullName>
    </submittedName>
</protein>
<dbReference type="EMBL" id="LSSM01004411">
    <property type="protein sequence ID" value="OMJ14973.1"/>
    <property type="molecule type" value="Genomic_DNA"/>
</dbReference>
<name>A0A1R1XK55_9FUNG</name>
<comment type="caution">
    <text evidence="2">The sequence shown here is derived from an EMBL/GenBank/DDBJ whole genome shotgun (WGS) entry which is preliminary data.</text>
</comment>
<reference evidence="3" key="1">
    <citation type="submission" date="2017-01" db="EMBL/GenBank/DDBJ databases">
        <authorList>
            <person name="Wang Y."/>
            <person name="White M."/>
            <person name="Kvist S."/>
            <person name="Moncalvo J.-M."/>
        </authorList>
    </citation>
    <scope>NUCLEOTIDE SEQUENCE [LARGE SCALE GENOMIC DNA]</scope>
    <source>
        <strain evidence="3">ID-206-W2</strain>
    </source>
</reference>
<proteinExistence type="predicted"/>